<dbReference type="AlphaFoldDB" id="A0A6J1P0T8"/>
<accession>A0A6J1P0T8</accession>
<keyword evidence="3" id="KW-0732">Signal</keyword>
<sequence>MIIRVSVLLLALTCVKTDYYNDEYSAYAENYDQSSLKIREREAVAPHLINDNKNDTNIKKDATETVKPDNIINSIGPSEGGDVKSPLGAATSPPLQSGVPSGQAEVNSTITKSDTTKVDNKLDTQSVQNITSNSTANALKSNETIATTVKQNATAVSTSSDMSSALQSPGVVKRGLIVFGGFALLAVAYFVFYRRKGKKYDTNNSNTNDTNQFRYGVLQSEDRRDNLELSRIPLTMESDEDDEEDLEIFDLEQKRKSLSYVNLQTNDEDVVLHSSKDESKNNLLLDIEDGPSDTLINWSNTGSNSIL</sequence>
<organism evidence="4 5">
    <name type="scientific">Bicyclus anynana</name>
    <name type="common">Squinting bush brown butterfly</name>
    <dbReference type="NCBI Taxonomy" id="110368"/>
    <lineage>
        <taxon>Eukaryota</taxon>
        <taxon>Metazoa</taxon>
        <taxon>Ecdysozoa</taxon>
        <taxon>Arthropoda</taxon>
        <taxon>Hexapoda</taxon>
        <taxon>Insecta</taxon>
        <taxon>Pterygota</taxon>
        <taxon>Neoptera</taxon>
        <taxon>Endopterygota</taxon>
        <taxon>Lepidoptera</taxon>
        <taxon>Glossata</taxon>
        <taxon>Ditrysia</taxon>
        <taxon>Papilionoidea</taxon>
        <taxon>Nymphalidae</taxon>
        <taxon>Satyrinae</taxon>
        <taxon>Satyrini</taxon>
        <taxon>Mycalesina</taxon>
        <taxon>Bicyclus</taxon>
    </lineage>
</organism>
<feature type="region of interest" description="Disordered" evidence="1">
    <location>
        <begin position="69"/>
        <end position="105"/>
    </location>
</feature>
<evidence type="ECO:0000256" key="1">
    <source>
        <dbReference type="SAM" id="MobiDB-lite"/>
    </source>
</evidence>
<evidence type="ECO:0000256" key="3">
    <source>
        <dbReference type="SAM" id="SignalP"/>
    </source>
</evidence>
<reference evidence="5" key="1">
    <citation type="submission" date="2025-08" db="UniProtKB">
        <authorList>
            <consortium name="RefSeq"/>
        </authorList>
    </citation>
    <scope>IDENTIFICATION</scope>
</reference>
<dbReference type="RefSeq" id="XP_023949581.2">
    <property type="nucleotide sequence ID" value="XM_024093813.2"/>
</dbReference>
<dbReference type="KEGG" id="bany:112054140"/>
<proteinExistence type="predicted"/>
<keyword evidence="2" id="KW-1133">Transmembrane helix</keyword>
<evidence type="ECO:0000256" key="2">
    <source>
        <dbReference type="SAM" id="Phobius"/>
    </source>
</evidence>
<gene>
    <name evidence="5" type="primary">LOC112054140</name>
</gene>
<dbReference type="GeneID" id="112054140"/>
<keyword evidence="2" id="KW-0472">Membrane</keyword>
<protein>
    <submittedName>
        <fullName evidence="5">Uncharacterized protein LOC112054140</fullName>
    </submittedName>
</protein>
<feature type="compositionally biased region" description="Polar residues" evidence="1">
    <location>
        <begin position="93"/>
        <end position="105"/>
    </location>
</feature>
<feature type="chain" id="PRO_5047196792" evidence="3">
    <location>
        <begin position="18"/>
        <end position="307"/>
    </location>
</feature>
<dbReference type="Proteomes" id="UP001652582">
    <property type="component" value="Chromosome 6"/>
</dbReference>
<evidence type="ECO:0000313" key="5">
    <source>
        <dbReference type="RefSeq" id="XP_023949581.2"/>
    </source>
</evidence>
<feature type="transmembrane region" description="Helical" evidence="2">
    <location>
        <begin position="175"/>
        <end position="193"/>
    </location>
</feature>
<dbReference type="OrthoDB" id="7477590at2759"/>
<name>A0A6J1P0T8_BICAN</name>
<feature type="signal peptide" evidence="3">
    <location>
        <begin position="1"/>
        <end position="17"/>
    </location>
</feature>
<evidence type="ECO:0000313" key="4">
    <source>
        <dbReference type="Proteomes" id="UP001652582"/>
    </source>
</evidence>
<keyword evidence="2" id="KW-0812">Transmembrane</keyword>
<keyword evidence="4" id="KW-1185">Reference proteome</keyword>